<protein>
    <submittedName>
        <fullName evidence="1">Uncharacterized protein</fullName>
    </submittedName>
</protein>
<name>A0A0A8Y6L5_ARUDO</name>
<proteinExistence type="predicted"/>
<organism evidence="1">
    <name type="scientific">Arundo donax</name>
    <name type="common">Giant reed</name>
    <name type="synonym">Donax arundinaceus</name>
    <dbReference type="NCBI Taxonomy" id="35708"/>
    <lineage>
        <taxon>Eukaryota</taxon>
        <taxon>Viridiplantae</taxon>
        <taxon>Streptophyta</taxon>
        <taxon>Embryophyta</taxon>
        <taxon>Tracheophyta</taxon>
        <taxon>Spermatophyta</taxon>
        <taxon>Magnoliopsida</taxon>
        <taxon>Liliopsida</taxon>
        <taxon>Poales</taxon>
        <taxon>Poaceae</taxon>
        <taxon>PACMAD clade</taxon>
        <taxon>Arundinoideae</taxon>
        <taxon>Arundineae</taxon>
        <taxon>Arundo</taxon>
    </lineage>
</organism>
<evidence type="ECO:0000313" key="1">
    <source>
        <dbReference type="EMBL" id="JAD21721.1"/>
    </source>
</evidence>
<sequence length="22" mass="2626">MMSDREQFCSWCDILGGLFWSN</sequence>
<dbReference type="AlphaFoldDB" id="A0A0A8Y6L5"/>
<dbReference type="EMBL" id="GBRH01276174">
    <property type="protein sequence ID" value="JAD21721.1"/>
    <property type="molecule type" value="Transcribed_RNA"/>
</dbReference>
<reference evidence="1" key="1">
    <citation type="submission" date="2014-09" db="EMBL/GenBank/DDBJ databases">
        <authorList>
            <person name="Magalhaes I.L.F."/>
            <person name="Oliveira U."/>
            <person name="Santos F.R."/>
            <person name="Vidigal T.H.D.A."/>
            <person name="Brescovit A.D."/>
            <person name="Santos A.J."/>
        </authorList>
    </citation>
    <scope>NUCLEOTIDE SEQUENCE</scope>
    <source>
        <tissue evidence="1">Shoot tissue taken approximately 20 cm above the soil surface</tissue>
    </source>
</reference>
<accession>A0A0A8Y6L5</accession>
<reference evidence="1" key="2">
    <citation type="journal article" date="2015" name="Data Brief">
        <title>Shoot transcriptome of the giant reed, Arundo donax.</title>
        <authorList>
            <person name="Barrero R.A."/>
            <person name="Guerrero F.D."/>
            <person name="Moolhuijzen P."/>
            <person name="Goolsby J.A."/>
            <person name="Tidwell J."/>
            <person name="Bellgard S.E."/>
            <person name="Bellgard M.I."/>
        </authorList>
    </citation>
    <scope>NUCLEOTIDE SEQUENCE</scope>
    <source>
        <tissue evidence="1">Shoot tissue taken approximately 20 cm above the soil surface</tissue>
    </source>
</reference>